<evidence type="ECO:0000313" key="1">
    <source>
        <dbReference type="EMBL" id="CUO99438.1"/>
    </source>
</evidence>
<dbReference type="AlphaFoldDB" id="A0A174JP68"/>
<protein>
    <submittedName>
        <fullName evidence="1">Heparinase II/III-like protein</fullName>
    </submittedName>
</protein>
<dbReference type="STRING" id="47678.ERS852494_01293"/>
<organism evidence="1 2">
    <name type="scientific">Bacteroides caccae</name>
    <dbReference type="NCBI Taxonomy" id="47678"/>
    <lineage>
        <taxon>Bacteria</taxon>
        <taxon>Pseudomonadati</taxon>
        <taxon>Bacteroidota</taxon>
        <taxon>Bacteroidia</taxon>
        <taxon>Bacteroidales</taxon>
        <taxon>Bacteroidaceae</taxon>
        <taxon>Bacteroides</taxon>
    </lineage>
</organism>
<dbReference type="EMBL" id="CZAI01000002">
    <property type="protein sequence ID" value="CUO99438.1"/>
    <property type="molecule type" value="Genomic_DNA"/>
</dbReference>
<evidence type="ECO:0000313" key="2">
    <source>
        <dbReference type="Proteomes" id="UP000095657"/>
    </source>
</evidence>
<proteinExistence type="predicted"/>
<name>A0A174JP68_9BACE</name>
<reference evidence="1 2" key="1">
    <citation type="submission" date="2015-09" db="EMBL/GenBank/DDBJ databases">
        <authorList>
            <consortium name="Pathogen Informatics"/>
        </authorList>
    </citation>
    <scope>NUCLEOTIDE SEQUENCE [LARGE SCALE GENOMIC DNA]</scope>
    <source>
        <strain evidence="1 2">2789STDY5834880</strain>
    </source>
</reference>
<sequence length="124" mass="14390">MMSIVTTGPDTGYYADVFRSRKERGGDKMHDYFYHNLGQSMTLTAVDGTDMNLQPTEELAFAGADLYAYSYLYDNVNSKACISLRIHVNITRKRNALQRTFSSRRAFLLVRVRFFYYCFTLMMS</sequence>
<dbReference type="Proteomes" id="UP000095657">
    <property type="component" value="Unassembled WGS sequence"/>
</dbReference>
<accession>A0A174JP68</accession>
<gene>
    <name evidence="1" type="ORF">ERS852494_01293</name>
</gene>
<dbReference type="Gene3D" id="2.70.98.70">
    <property type="match status" value="1"/>
</dbReference>